<proteinExistence type="inferred from homology"/>
<evidence type="ECO:0000313" key="5">
    <source>
        <dbReference type="Proteomes" id="UP000694621"/>
    </source>
</evidence>
<sequence>MFFLSSLFLSIFILSSHRVSQLSMEDTTSILPRLKRNSNAYGIGALAKSSLTGVSGVTRSMKDKVTKPTAMAQGRVAHMIEWQSWGKPSAGPIGRSAHNLHRERERRLENDAYSDLSDGEKEARMAAGVMQQFAISEATLLAWNFMDGESLCADSNQGSVAHLSEVNQESITSRGKLNKYINHQLQQLQQYQQQQLLQYQQQSLEHRLHSASHSLQATPNSTIHSLGPPTHPRLADLWAAAQVEPHQVEMMGHMGITLAEMGMPESYGDDLVIENECILEQQEEEEFKEDDITLTLEPEPTSLTPVLTPPPPREDPTPPGSVSPAQAPAEPRAEHMAFEVTSCVVQSLEEREEVVEDGSVVVAVTN</sequence>
<protein>
    <submittedName>
        <fullName evidence="4">Family with sequence similarity 131 member Ba</fullName>
    </submittedName>
</protein>
<dbReference type="AlphaFoldDB" id="A0A8B9HTD2"/>
<keyword evidence="3" id="KW-0732">Signal</keyword>
<dbReference type="PANTHER" id="PTHR15736">
    <property type="entry name" value="PROTEIN FAM131B-RELATED"/>
    <property type="match status" value="1"/>
</dbReference>
<accession>A0A8B9HTD2</accession>
<feature type="signal peptide" evidence="3">
    <location>
        <begin position="1"/>
        <end position="21"/>
    </location>
</feature>
<dbReference type="InterPro" id="IPR026782">
    <property type="entry name" value="FAM131"/>
</dbReference>
<comment type="similarity">
    <text evidence="1">Belongs to the FAM131 family.</text>
</comment>
<evidence type="ECO:0000256" key="1">
    <source>
        <dbReference type="ARBA" id="ARBA00010635"/>
    </source>
</evidence>
<organism evidence="4 5">
    <name type="scientific">Astyanax mexicanus</name>
    <name type="common">Blind cave fish</name>
    <name type="synonym">Astyanax fasciatus mexicanus</name>
    <dbReference type="NCBI Taxonomy" id="7994"/>
    <lineage>
        <taxon>Eukaryota</taxon>
        <taxon>Metazoa</taxon>
        <taxon>Chordata</taxon>
        <taxon>Craniata</taxon>
        <taxon>Vertebrata</taxon>
        <taxon>Euteleostomi</taxon>
        <taxon>Actinopterygii</taxon>
        <taxon>Neopterygii</taxon>
        <taxon>Teleostei</taxon>
        <taxon>Ostariophysi</taxon>
        <taxon>Characiformes</taxon>
        <taxon>Characoidei</taxon>
        <taxon>Acestrorhamphidae</taxon>
        <taxon>Acestrorhamphinae</taxon>
        <taxon>Astyanax</taxon>
    </lineage>
</organism>
<dbReference type="Pfam" id="PF15010">
    <property type="entry name" value="FAM131"/>
    <property type="match status" value="1"/>
</dbReference>
<feature type="chain" id="PRO_5034189240" evidence="3">
    <location>
        <begin position="22"/>
        <end position="366"/>
    </location>
</feature>
<feature type="region of interest" description="Disordered" evidence="2">
    <location>
        <begin position="295"/>
        <end position="335"/>
    </location>
</feature>
<feature type="compositionally biased region" description="Low complexity" evidence="2">
    <location>
        <begin position="295"/>
        <end position="306"/>
    </location>
</feature>
<feature type="compositionally biased region" description="Pro residues" evidence="2">
    <location>
        <begin position="307"/>
        <end position="321"/>
    </location>
</feature>
<reference evidence="4" key="1">
    <citation type="submission" date="2025-08" db="UniProtKB">
        <authorList>
            <consortium name="Ensembl"/>
        </authorList>
    </citation>
    <scope>IDENTIFICATION</scope>
</reference>
<dbReference type="PANTHER" id="PTHR15736:SF10">
    <property type="entry name" value="PROTEIN FAM131B ISOFORM X1"/>
    <property type="match status" value="1"/>
</dbReference>
<dbReference type="Ensembl" id="ENSAMXT00005019262.1">
    <property type="protein sequence ID" value="ENSAMXP00005017431.1"/>
    <property type="gene ID" value="ENSAMXG00005009088.1"/>
</dbReference>
<name>A0A8B9HTD2_ASTMX</name>
<evidence type="ECO:0000313" key="4">
    <source>
        <dbReference type="Ensembl" id="ENSAMXP00005017431.1"/>
    </source>
</evidence>
<dbReference type="Proteomes" id="UP000694621">
    <property type="component" value="Unplaced"/>
</dbReference>
<evidence type="ECO:0000256" key="3">
    <source>
        <dbReference type="SAM" id="SignalP"/>
    </source>
</evidence>
<evidence type="ECO:0000256" key="2">
    <source>
        <dbReference type="SAM" id="MobiDB-lite"/>
    </source>
</evidence>